<feature type="compositionally biased region" description="Polar residues" evidence="1">
    <location>
        <begin position="176"/>
        <end position="187"/>
    </location>
</feature>
<proteinExistence type="predicted"/>
<reference evidence="2" key="1">
    <citation type="submission" date="2023-01" db="EMBL/GenBank/DDBJ databases">
        <title>The chitinases involved in constricting ring structure development in the nematode-trapping fungus Drechslerella dactyloides.</title>
        <authorList>
            <person name="Wang R."/>
            <person name="Zhang L."/>
            <person name="Tang P."/>
            <person name="Li S."/>
            <person name="Liang L."/>
        </authorList>
    </citation>
    <scope>NUCLEOTIDE SEQUENCE</scope>
    <source>
        <strain evidence="2">YMF1.00031</strain>
    </source>
</reference>
<sequence>MSAARPPASHEQRTFPQLLLLSPPPPPPPPSNKEPATMSSPLKGPSVVPDSQGDSDSDYDFEHDLARFRSRQAAFASELQRRSVARAMPSRKRPTASLPSSPSSPSSLSSLADSDGSDGDLAVFLKPANNKSSLRASAATPPKLSISEILALTRKNKARDDEISRARRLLEAEKPGQTNPVTVNVASTEAPETKDGQEAITPSVPKSSLPKPSQPDRQWSFFGPAPDLSQSSFRQLREAWRETLARSYLELPEDSHDTDGMIRDLLVSGCITDALSVGSLQLVPALHPLLLDELCLESDQGLSTAYLGVIMADRNHFDKLINEDTIKRLFTLIGGSDHALDLSLPLHMSPREDTGSGDQNASPPVAPSWWNVSLVLRLFAKIAQGLTPEQLRVLWGLVVRLSLDEQRTGDRKCHVDLLELMEALMDKFESCEYSLVEVGNSIHLTSLLPQPSADPQNSAQSVLADTKASVVDRTLQIRTLDMIPVTSTFSHKFRRRLALVFFSNKSLYLQKALEPDILISSIVDALDGPDVNPPKGETYSRVQNILDMINIVIDDAKWCSRVVTAASGKEPELLLDRLVSHLKHSKESIHEANDLNIEKSDAKDSFTKMILRLQCLRPRTKAAQTVMERYFRQDTAVV</sequence>
<feature type="region of interest" description="Disordered" evidence="1">
    <location>
        <begin position="1"/>
        <end position="64"/>
    </location>
</feature>
<name>A0AAD6IYJ6_DREDA</name>
<evidence type="ECO:0000313" key="3">
    <source>
        <dbReference type="Proteomes" id="UP001221413"/>
    </source>
</evidence>
<organism evidence="2 3">
    <name type="scientific">Drechslerella dactyloides</name>
    <name type="common">Nematode-trapping fungus</name>
    <name type="synonym">Arthrobotrys dactyloides</name>
    <dbReference type="NCBI Taxonomy" id="74499"/>
    <lineage>
        <taxon>Eukaryota</taxon>
        <taxon>Fungi</taxon>
        <taxon>Dikarya</taxon>
        <taxon>Ascomycota</taxon>
        <taxon>Pezizomycotina</taxon>
        <taxon>Orbiliomycetes</taxon>
        <taxon>Orbiliales</taxon>
        <taxon>Orbiliaceae</taxon>
        <taxon>Drechslerella</taxon>
    </lineage>
</organism>
<gene>
    <name evidence="2" type="ORF">Dda_3502</name>
</gene>
<feature type="compositionally biased region" description="Pro residues" evidence="1">
    <location>
        <begin position="22"/>
        <end position="32"/>
    </location>
</feature>
<evidence type="ECO:0000256" key="1">
    <source>
        <dbReference type="SAM" id="MobiDB-lite"/>
    </source>
</evidence>
<dbReference type="EMBL" id="JAQGDS010000004">
    <property type="protein sequence ID" value="KAJ6260841.1"/>
    <property type="molecule type" value="Genomic_DNA"/>
</dbReference>
<feature type="region of interest" description="Disordered" evidence="1">
    <location>
        <begin position="76"/>
        <end position="226"/>
    </location>
</feature>
<feature type="compositionally biased region" description="Low complexity" evidence="1">
    <location>
        <begin position="96"/>
        <end position="122"/>
    </location>
</feature>
<comment type="caution">
    <text evidence="2">The sequence shown here is derived from an EMBL/GenBank/DDBJ whole genome shotgun (WGS) entry which is preliminary data.</text>
</comment>
<keyword evidence="3" id="KW-1185">Reference proteome</keyword>
<dbReference type="Proteomes" id="UP001221413">
    <property type="component" value="Unassembled WGS sequence"/>
</dbReference>
<evidence type="ECO:0000313" key="2">
    <source>
        <dbReference type="EMBL" id="KAJ6260841.1"/>
    </source>
</evidence>
<protein>
    <submittedName>
        <fullName evidence="2">Uncharacterized protein</fullName>
    </submittedName>
</protein>
<feature type="compositionally biased region" description="Low complexity" evidence="1">
    <location>
        <begin position="202"/>
        <end position="211"/>
    </location>
</feature>
<dbReference type="AlphaFoldDB" id="A0AAD6IYJ6"/>
<feature type="compositionally biased region" description="Basic and acidic residues" evidence="1">
    <location>
        <begin position="158"/>
        <end position="174"/>
    </location>
</feature>
<accession>A0AAD6IYJ6</accession>